<dbReference type="Proteomes" id="UP000642748">
    <property type="component" value="Unassembled WGS sequence"/>
</dbReference>
<feature type="chain" id="PRO_5035258027" description="SsuA/THI5-like domain-containing protein" evidence="4">
    <location>
        <begin position="32"/>
        <end position="338"/>
    </location>
</feature>
<protein>
    <recommendedName>
        <fullName evidence="5">SsuA/THI5-like domain-containing protein</fullName>
    </recommendedName>
</protein>
<evidence type="ECO:0000256" key="1">
    <source>
        <dbReference type="ARBA" id="ARBA00004418"/>
    </source>
</evidence>
<dbReference type="EMBL" id="BONZ01000033">
    <property type="protein sequence ID" value="GIH15343.1"/>
    <property type="molecule type" value="Genomic_DNA"/>
</dbReference>
<dbReference type="PROSITE" id="PS51257">
    <property type="entry name" value="PROKAR_LIPOPROTEIN"/>
    <property type="match status" value="1"/>
</dbReference>
<reference evidence="6" key="1">
    <citation type="submission" date="2021-01" db="EMBL/GenBank/DDBJ databases">
        <title>Whole genome shotgun sequence of Rugosimonospora africana NBRC 104875.</title>
        <authorList>
            <person name="Komaki H."/>
            <person name="Tamura T."/>
        </authorList>
    </citation>
    <scope>NUCLEOTIDE SEQUENCE</scope>
    <source>
        <strain evidence="6">NBRC 104875</strain>
    </source>
</reference>
<gene>
    <name evidence="6" type="ORF">Raf01_35150</name>
</gene>
<dbReference type="PANTHER" id="PTHR30024:SF47">
    <property type="entry name" value="TAURINE-BINDING PERIPLASMIC PROTEIN"/>
    <property type="match status" value="1"/>
</dbReference>
<dbReference type="Pfam" id="PF09084">
    <property type="entry name" value="NMT1"/>
    <property type="match status" value="1"/>
</dbReference>
<keyword evidence="3 4" id="KW-0732">Signal</keyword>
<dbReference type="GO" id="GO:0042597">
    <property type="term" value="C:periplasmic space"/>
    <property type="evidence" value="ECO:0007669"/>
    <property type="project" value="UniProtKB-SubCell"/>
</dbReference>
<accession>A0A8J3VRF0</accession>
<dbReference type="PANTHER" id="PTHR30024">
    <property type="entry name" value="ALIPHATIC SULFONATES-BINDING PROTEIN-RELATED"/>
    <property type="match status" value="1"/>
</dbReference>
<sequence length="338" mass="35048">MGPRSPVRHRRSTVRKVVGVSVALATVAALAAGCGGGGSGSGSGSSGGLTDVNVGYVAFDDAAVLFLATEKGIFAKHGLKVKLFEAASPTPIVASMVSGQYQFGFVTTPVLINTNLGGQKLKCVSVVDGQVDPNSDSAAFVASAKSGVTNPAQLSGKTIGVVQLSSINLLEAKKIAEDAGAKNEKFVAIPFPQMPQALADGRIQAAVVTSPFLQIALKAGAKPLAYPNSQLFPNGTVYCFGATAKYLSGNAKTAQQFQDAINETTVYAKTHLTEEKATLVKYLKLSAADAQAQEIASNYIPELNVQSISQTQDLMKQQGAIKSTVDPNSLIWTPPSSN</sequence>
<dbReference type="Gene3D" id="3.40.190.10">
    <property type="entry name" value="Periplasmic binding protein-like II"/>
    <property type="match status" value="2"/>
</dbReference>
<evidence type="ECO:0000256" key="2">
    <source>
        <dbReference type="ARBA" id="ARBA00010742"/>
    </source>
</evidence>
<evidence type="ECO:0000313" key="7">
    <source>
        <dbReference type="Proteomes" id="UP000642748"/>
    </source>
</evidence>
<dbReference type="SUPFAM" id="SSF53850">
    <property type="entry name" value="Periplasmic binding protein-like II"/>
    <property type="match status" value="1"/>
</dbReference>
<evidence type="ECO:0000313" key="6">
    <source>
        <dbReference type="EMBL" id="GIH15343.1"/>
    </source>
</evidence>
<comment type="similarity">
    <text evidence="2">Belongs to the bacterial solute-binding protein SsuA/TauA family.</text>
</comment>
<feature type="signal peptide" evidence="4">
    <location>
        <begin position="1"/>
        <end position="31"/>
    </location>
</feature>
<name>A0A8J3VRF0_9ACTN</name>
<proteinExistence type="inferred from homology"/>
<comment type="caution">
    <text evidence="6">The sequence shown here is derived from an EMBL/GenBank/DDBJ whole genome shotgun (WGS) entry which is preliminary data.</text>
</comment>
<evidence type="ECO:0000256" key="4">
    <source>
        <dbReference type="SAM" id="SignalP"/>
    </source>
</evidence>
<evidence type="ECO:0000256" key="3">
    <source>
        <dbReference type="ARBA" id="ARBA00022729"/>
    </source>
</evidence>
<feature type="domain" description="SsuA/THI5-like" evidence="5">
    <location>
        <begin position="63"/>
        <end position="271"/>
    </location>
</feature>
<comment type="subcellular location">
    <subcellularLocation>
        <location evidence="1">Periplasm</location>
    </subcellularLocation>
</comment>
<organism evidence="6 7">
    <name type="scientific">Rugosimonospora africana</name>
    <dbReference type="NCBI Taxonomy" id="556532"/>
    <lineage>
        <taxon>Bacteria</taxon>
        <taxon>Bacillati</taxon>
        <taxon>Actinomycetota</taxon>
        <taxon>Actinomycetes</taxon>
        <taxon>Micromonosporales</taxon>
        <taxon>Micromonosporaceae</taxon>
        <taxon>Rugosimonospora</taxon>
    </lineage>
</organism>
<dbReference type="AlphaFoldDB" id="A0A8J3VRF0"/>
<dbReference type="InterPro" id="IPR015168">
    <property type="entry name" value="SsuA/THI5"/>
</dbReference>
<keyword evidence="7" id="KW-1185">Reference proteome</keyword>
<evidence type="ECO:0000259" key="5">
    <source>
        <dbReference type="Pfam" id="PF09084"/>
    </source>
</evidence>